<evidence type="ECO:0000313" key="1">
    <source>
        <dbReference type="EMBL" id="AEO58906.1"/>
    </source>
</evidence>
<keyword evidence="2" id="KW-1185">Reference proteome</keyword>
<organism evidence="1 2">
    <name type="scientific">Thermothelomyces thermophilus (strain ATCC 42464 / BCRC 31852 / DSM 1799)</name>
    <name type="common">Sporotrichum thermophile</name>
    <dbReference type="NCBI Taxonomy" id="573729"/>
    <lineage>
        <taxon>Eukaryota</taxon>
        <taxon>Fungi</taxon>
        <taxon>Dikarya</taxon>
        <taxon>Ascomycota</taxon>
        <taxon>Pezizomycotina</taxon>
        <taxon>Sordariomycetes</taxon>
        <taxon>Sordariomycetidae</taxon>
        <taxon>Sordariales</taxon>
        <taxon>Chaetomiaceae</taxon>
        <taxon>Thermothelomyces</taxon>
    </lineage>
</organism>
<accession>G2QHP6</accession>
<dbReference type="HOGENOM" id="CLU_1563954_0_0_1"/>
<dbReference type="VEuPathDB" id="FungiDB:MYCTH_2134674"/>
<dbReference type="RefSeq" id="XP_003664151.1">
    <property type="nucleotide sequence ID" value="XM_003664103.1"/>
</dbReference>
<sequence length="171" mass="18474">MPAPTATLVPVVRIEMGINKNTGQAPATFNTSTLWMRVGGPVELFTPPQQQAEGLLIRSSWIASQCVERCCHVDGASITGSAVTANLRLHLSTGHTWPLSMFERRTLRGLTDRRPMSPGQGFGFCCAEDAGRNPGQYLPDLQSEARAPSAVITDSGLQLEVQSTGYIPRVH</sequence>
<name>G2QHP6_THET4</name>
<dbReference type="Proteomes" id="UP000007322">
    <property type="component" value="Chromosome 4"/>
</dbReference>
<proteinExistence type="predicted"/>
<gene>
    <name evidence="1" type="ORF">MYCTH_2134674</name>
</gene>
<dbReference type="AlphaFoldDB" id="G2QHP6"/>
<dbReference type="KEGG" id="mtm:MYCTH_2134674"/>
<dbReference type="EMBL" id="CP003005">
    <property type="protein sequence ID" value="AEO58906.1"/>
    <property type="molecule type" value="Genomic_DNA"/>
</dbReference>
<dbReference type="InParanoid" id="G2QHP6"/>
<reference evidence="1 2" key="1">
    <citation type="journal article" date="2011" name="Nat. Biotechnol.">
        <title>Comparative genomic analysis of the thermophilic biomass-degrading fungi Myceliophthora thermophila and Thielavia terrestris.</title>
        <authorList>
            <person name="Berka R.M."/>
            <person name="Grigoriev I.V."/>
            <person name="Otillar R."/>
            <person name="Salamov A."/>
            <person name="Grimwood J."/>
            <person name="Reid I."/>
            <person name="Ishmael N."/>
            <person name="John T."/>
            <person name="Darmond C."/>
            <person name="Moisan M.-C."/>
            <person name="Henrissat B."/>
            <person name="Coutinho P.M."/>
            <person name="Lombard V."/>
            <person name="Natvig D.O."/>
            <person name="Lindquist E."/>
            <person name="Schmutz J."/>
            <person name="Lucas S."/>
            <person name="Harris P."/>
            <person name="Powlowski J."/>
            <person name="Bellemare A."/>
            <person name="Taylor D."/>
            <person name="Butler G."/>
            <person name="de Vries R.P."/>
            <person name="Allijn I.E."/>
            <person name="van den Brink J."/>
            <person name="Ushinsky S."/>
            <person name="Storms R."/>
            <person name="Powell A.J."/>
            <person name="Paulsen I.T."/>
            <person name="Elbourne L.D.H."/>
            <person name="Baker S.E."/>
            <person name="Magnuson J."/>
            <person name="LaBoissiere S."/>
            <person name="Clutterbuck A.J."/>
            <person name="Martinez D."/>
            <person name="Wogulis M."/>
            <person name="de Leon A.L."/>
            <person name="Rey M.W."/>
            <person name="Tsang A."/>
        </authorList>
    </citation>
    <scope>NUCLEOTIDE SEQUENCE [LARGE SCALE GENOMIC DNA]</scope>
    <source>
        <strain evidence="2">ATCC 42464 / BCRC 31852 / DSM 1799</strain>
    </source>
</reference>
<dbReference type="GeneID" id="11506437"/>
<protein>
    <submittedName>
        <fullName evidence="1">Uncharacterized protein</fullName>
    </submittedName>
</protein>
<evidence type="ECO:0000313" key="2">
    <source>
        <dbReference type="Proteomes" id="UP000007322"/>
    </source>
</evidence>